<dbReference type="GO" id="GO:0005759">
    <property type="term" value="C:mitochondrial matrix"/>
    <property type="evidence" value="ECO:0007669"/>
    <property type="project" value="UniProtKB-SubCell"/>
</dbReference>
<dbReference type="InterPro" id="IPR002319">
    <property type="entry name" value="Phenylalanyl-tRNA_Synthase"/>
</dbReference>
<dbReference type="GO" id="GO:0004826">
    <property type="term" value="F:phenylalanine-tRNA ligase activity"/>
    <property type="evidence" value="ECO:0007669"/>
    <property type="project" value="UniProtKB-EC"/>
</dbReference>
<dbReference type="Proteomes" id="UP000078200">
    <property type="component" value="Unassembled WGS sequence"/>
</dbReference>
<proteinExistence type="inferred from homology"/>
<keyword evidence="6" id="KW-0067">ATP-binding</keyword>
<dbReference type="SUPFAM" id="SSF55681">
    <property type="entry name" value="Class II aaRS and biotin synthetases"/>
    <property type="match status" value="1"/>
</dbReference>
<keyword evidence="4" id="KW-0436">Ligase</keyword>
<dbReference type="Pfam" id="PF03147">
    <property type="entry name" value="FDX-ACB"/>
    <property type="match status" value="1"/>
</dbReference>
<evidence type="ECO:0000256" key="9">
    <source>
        <dbReference type="ARBA" id="ARBA00023128"/>
    </source>
</evidence>
<evidence type="ECO:0000256" key="12">
    <source>
        <dbReference type="ARBA" id="ARBA00049255"/>
    </source>
</evidence>
<keyword evidence="9" id="KW-0496">Mitochondrion</keyword>
<keyword evidence="8" id="KW-0809">Transit peptide</keyword>
<comment type="subcellular location">
    <subcellularLocation>
        <location evidence="1">Mitochondrion matrix</location>
    </subcellularLocation>
</comment>
<dbReference type="InterPro" id="IPR045864">
    <property type="entry name" value="aa-tRNA-synth_II/BPL/LPL"/>
</dbReference>
<evidence type="ECO:0000256" key="13">
    <source>
        <dbReference type="SAM" id="SignalP"/>
    </source>
</evidence>
<protein>
    <recommendedName>
        <fullName evidence="3">phenylalanine--tRNA ligase</fullName>
        <ecNumber evidence="3">6.1.1.20</ecNumber>
    </recommendedName>
    <alternativeName>
        <fullName evidence="11">Phenylalanyl-tRNA synthetase</fullName>
    </alternativeName>
</protein>
<evidence type="ECO:0000256" key="1">
    <source>
        <dbReference type="ARBA" id="ARBA00004305"/>
    </source>
</evidence>
<evidence type="ECO:0000313" key="16">
    <source>
        <dbReference type="Proteomes" id="UP000078200"/>
    </source>
</evidence>
<dbReference type="EC" id="6.1.1.20" evidence="3"/>
<dbReference type="GO" id="GO:0005524">
    <property type="term" value="F:ATP binding"/>
    <property type="evidence" value="ECO:0007669"/>
    <property type="project" value="UniProtKB-KW"/>
</dbReference>
<dbReference type="SMART" id="SM00896">
    <property type="entry name" value="FDX-ACB"/>
    <property type="match status" value="1"/>
</dbReference>
<keyword evidence="5" id="KW-0547">Nucleotide-binding</keyword>
<evidence type="ECO:0000256" key="6">
    <source>
        <dbReference type="ARBA" id="ARBA00022840"/>
    </source>
</evidence>
<dbReference type="InterPro" id="IPR005121">
    <property type="entry name" value="Fdx_antiC-bd"/>
</dbReference>
<feature type="chain" id="PRO_5008399678" description="phenylalanine--tRNA ligase" evidence="13">
    <location>
        <begin position="18"/>
        <end position="255"/>
    </location>
</feature>
<dbReference type="GO" id="GO:0043039">
    <property type="term" value="P:tRNA aminoacylation"/>
    <property type="evidence" value="ECO:0007669"/>
    <property type="project" value="InterPro"/>
</dbReference>
<evidence type="ECO:0000256" key="4">
    <source>
        <dbReference type="ARBA" id="ARBA00022598"/>
    </source>
</evidence>
<dbReference type="FunFam" id="3.30.70.380:FF:000002">
    <property type="entry name" value="phenylalanine--tRNA ligase, mitochondrial"/>
    <property type="match status" value="1"/>
</dbReference>
<dbReference type="Gene3D" id="3.30.70.380">
    <property type="entry name" value="Ferrodoxin-fold anticodon-binding domain"/>
    <property type="match status" value="1"/>
</dbReference>
<evidence type="ECO:0000259" key="14">
    <source>
        <dbReference type="PROSITE" id="PS51447"/>
    </source>
</evidence>
<evidence type="ECO:0000256" key="11">
    <source>
        <dbReference type="ARBA" id="ARBA00031194"/>
    </source>
</evidence>
<dbReference type="GO" id="GO:0000049">
    <property type="term" value="F:tRNA binding"/>
    <property type="evidence" value="ECO:0007669"/>
    <property type="project" value="InterPro"/>
</dbReference>
<evidence type="ECO:0000256" key="5">
    <source>
        <dbReference type="ARBA" id="ARBA00022741"/>
    </source>
</evidence>
<name>A0A1A9VUU9_GLOAU</name>
<keyword evidence="10" id="KW-0030">Aminoacyl-tRNA synthetase</keyword>
<dbReference type="EnsemblMetazoa" id="GAUT048442-RA">
    <property type="protein sequence ID" value="GAUT048442-PA"/>
    <property type="gene ID" value="GAUT048442"/>
</dbReference>
<keyword evidence="16" id="KW-1185">Reference proteome</keyword>
<comment type="similarity">
    <text evidence="2">Belongs to the class-II aminoacyl-tRNA synthetase family.</text>
</comment>
<comment type="catalytic activity">
    <reaction evidence="12">
        <text>tRNA(Phe) + L-phenylalanine + ATP = L-phenylalanyl-tRNA(Phe) + AMP + diphosphate + H(+)</text>
        <dbReference type="Rhea" id="RHEA:19413"/>
        <dbReference type="Rhea" id="RHEA-COMP:9668"/>
        <dbReference type="Rhea" id="RHEA-COMP:9699"/>
        <dbReference type="ChEBI" id="CHEBI:15378"/>
        <dbReference type="ChEBI" id="CHEBI:30616"/>
        <dbReference type="ChEBI" id="CHEBI:33019"/>
        <dbReference type="ChEBI" id="CHEBI:58095"/>
        <dbReference type="ChEBI" id="CHEBI:78442"/>
        <dbReference type="ChEBI" id="CHEBI:78531"/>
        <dbReference type="ChEBI" id="CHEBI:456215"/>
        <dbReference type="EC" id="6.1.1.20"/>
    </reaction>
</comment>
<evidence type="ECO:0000256" key="7">
    <source>
        <dbReference type="ARBA" id="ARBA00022917"/>
    </source>
</evidence>
<sequence>MLLWLKTIWILIGLAYSIDSWTNVPPKILSNLGLNKHLPTNHPLSIIKQCIVNYFYKTYKTSRGEVYRRDEIDSTHYPVFHQLDAVRLVTKDKLFERDPGLEIFERDWSSNLYNSNQNQVLTSSKCMDQTKQSCHTLEAIKLIEHDLKGVLAGLPPPPQYSQCINDLSFWLLPDVQVNEGFAPNDFYDLVRNVAGDVVEQTSLIDQFNHLKKNRTSVYFSIIYRHMERTLTQKEVNDVHKLIAEASVKTFKVEIC</sequence>
<dbReference type="GO" id="GO:0006412">
    <property type="term" value="P:translation"/>
    <property type="evidence" value="ECO:0007669"/>
    <property type="project" value="UniProtKB-KW"/>
</dbReference>
<evidence type="ECO:0000256" key="10">
    <source>
        <dbReference type="ARBA" id="ARBA00023146"/>
    </source>
</evidence>
<dbReference type="Pfam" id="PF01409">
    <property type="entry name" value="tRNA-synt_2d"/>
    <property type="match status" value="1"/>
</dbReference>
<keyword evidence="13" id="KW-0732">Signal</keyword>
<dbReference type="STRING" id="7395.A0A1A9VUU9"/>
<dbReference type="InterPro" id="IPR036690">
    <property type="entry name" value="Fdx_antiC-bd_sf"/>
</dbReference>
<evidence type="ECO:0000256" key="3">
    <source>
        <dbReference type="ARBA" id="ARBA00012814"/>
    </source>
</evidence>
<evidence type="ECO:0000256" key="8">
    <source>
        <dbReference type="ARBA" id="ARBA00022946"/>
    </source>
</evidence>
<dbReference type="VEuPathDB" id="VectorBase:GAUT048442"/>
<reference evidence="15" key="1">
    <citation type="submission" date="2020-05" db="UniProtKB">
        <authorList>
            <consortium name="EnsemblMetazoa"/>
        </authorList>
    </citation>
    <scope>IDENTIFICATION</scope>
    <source>
        <strain evidence="15">TTRI</strain>
    </source>
</reference>
<dbReference type="AlphaFoldDB" id="A0A1A9VUU9"/>
<organism evidence="15 16">
    <name type="scientific">Glossina austeni</name>
    <name type="common">Savannah tsetse fly</name>
    <dbReference type="NCBI Taxonomy" id="7395"/>
    <lineage>
        <taxon>Eukaryota</taxon>
        <taxon>Metazoa</taxon>
        <taxon>Ecdysozoa</taxon>
        <taxon>Arthropoda</taxon>
        <taxon>Hexapoda</taxon>
        <taxon>Insecta</taxon>
        <taxon>Pterygota</taxon>
        <taxon>Neoptera</taxon>
        <taxon>Endopterygota</taxon>
        <taxon>Diptera</taxon>
        <taxon>Brachycera</taxon>
        <taxon>Muscomorpha</taxon>
        <taxon>Hippoboscoidea</taxon>
        <taxon>Glossinidae</taxon>
        <taxon>Glossina</taxon>
    </lineage>
</organism>
<feature type="signal peptide" evidence="13">
    <location>
        <begin position="1"/>
        <end position="17"/>
    </location>
</feature>
<dbReference type="PROSITE" id="PS51447">
    <property type="entry name" value="FDX_ACB"/>
    <property type="match status" value="1"/>
</dbReference>
<dbReference type="Gene3D" id="3.30.930.10">
    <property type="entry name" value="Bira Bifunctional Protein, Domain 2"/>
    <property type="match status" value="2"/>
</dbReference>
<feature type="domain" description="FDX-ACB" evidence="14">
    <location>
        <begin position="158"/>
        <end position="255"/>
    </location>
</feature>
<dbReference type="SUPFAM" id="SSF54991">
    <property type="entry name" value="Anticodon-binding domain of PheRS"/>
    <property type="match status" value="1"/>
</dbReference>
<evidence type="ECO:0000313" key="15">
    <source>
        <dbReference type="EnsemblMetazoa" id="GAUT048442-PA"/>
    </source>
</evidence>
<keyword evidence="7" id="KW-0648">Protein biosynthesis</keyword>
<accession>A0A1A9VUU9</accession>
<evidence type="ECO:0000256" key="2">
    <source>
        <dbReference type="ARBA" id="ARBA00008226"/>
    </source>
</evidence>